<feature type="domain" description="Polyphosphate kinase-2-related" evidence="1">
    <location>
        <begin position="114"/>
        <end position="305"/>
    </location>
</feature>
<reference evidence="3" key="1">
    <citation type="submission" date="2016-06" db="EMBL/GenBank/DDBJ databases">
        <authorList>
            <person name="Varghese N."/>
            <person name="Submissions Spin"/>
        </authorList>
    </citation>
    <scope>NUCLEOTIDE SEQUENCE [LARGE SCALE GENOMIC DNA]</scope>
    <source>
        <strain evidence="3">DSM 43909</strain>
    </source>
</reference>
<evidence type="ECO:0000313" key="3">
    <source>
        <dbReference type="Proteomes" id="UP000198242"/>
    </source>
</evidence>
<dbReference type="PANTHER" id="PTHR34383:SF3">
    <property type="entry name" value="POLYPHOSPHATE:AMP PHOSPHOTRANSFERASE"/>
    <property type="match status" value="1"/>
</dbReference>
<dbReference type="InterPro" id="IPR022300">
    <property type="entry name" value="PPK2-rel_1"/>
</dbReference>
<dbReference type="InterPro" id="IPR022488">
    <property type="entry name" value="PPK2-related"/>
</dbReference>
<evidence type="ECO:0000313" key="2">
    <source>
        <dbReference type="EMBL" id="SCE75252.1"/>
    </source>
</evidence>
<keyword evidence="3" id="KW-1185">Reference proteome</keyword>
<name>A0A1C4UUH5_MICVI</name>
<accession>A0A1C4UUH5</accession>
<dbReference type="Gene3D" id="3.40.50.300">
    <property type="entry name" value="P-loop containing nucleotide triphosphate hydrolases"/>
    <property type="match status" value="1"/>
</dbReference>
<dbReference type="AlphaFoldDB" id="A0A1C4UUH5"/>
<dbReference type="GO" id="GO:0006797">
    <property type="term" value="P:polyphosphate metabolic process"/>
    <property type="evidence" value="ECO:0007669"/>
    <property type="project" value="InterPro"/>
</dbReference>
<dbReference type="SUPFAM" id="SSF52540">
    <property type="entry name" value="P-loop containing nucleoside triphosphate hydrolases"/>
    <property type="match status" value="1"/>
</dbReference>
<protein>
    <submittedName>
        <fullName evidence="2">Polyphosphate:nucleotide phosphotransferase, PPK2 family</fullName>
    </submittedName>
</protein>
<dbReference type="NCBIfam" id="TIGR03709">
    <property type="entry name" value="PPK2_rel_1"/>
    <property type="match status" value="1"/>
</dbReference>
<keyword evidence="2" id="KW-0808">Transferase</keyword>
<dbReference type="Proteomes" id="UP000198242">
    <property type="component" value="Chromosome I"/>
</dbReference>
<dbReference type="EMBL" id="LT607411">
    <property type="protein sequence ID" value="SCE75252.1"/>
    <property type="molecule type" value="Genomic_DNA"/>
</dbReference>
<dbReference type="PANTHER" id="PTHR34383">
    <property type="entry name" value="POLYPHOSPHATE:AMP PHOSPHOTRANSFERASE-RELATED"/>
    <property type="match status" value="1"/>
</dbReference>
<dbReference type="GO" id="GO:0016776">
    <property type="term" value="F:phosphotransferase activity, phosphate group as acceptor"/>
    <property type="evidence" value="ECO:0007669"/>
    <property type="project" value="InterPro"/>
</dbReference>
<dbReference type="InterPro" id="IPR027417">
    <property type="entry name" value="P-loop_NTPase"/>
</dbReference>
<proteinExistence type="predicted"/>
<dbReference type="Pfam" id="PF03976">
    <property type="entry name" value="PPK2"/>
    <property type="match status" value="1"/>
</dbReference>
<gene>
    <name evidence="2" type="ORF">GA0074695_0827</name>
</gene>
<evidence type="ECO:0000259" key="1">
    <source>
        <dbReference type="Pfam" id="PF03976"/>
    </source>
</evidence>
<organism evidence="2 3">
    <name type="scientific">Micromonospora viridifaciens</name>
    <dbReference type="NCBI Taxonomy" id="1881"/>
    <lineage>
        <taxon>Bacteria</taxon>
        <taxon>Bacillati</taxon>
        <taxon>Actinomycetota</taxon>
        <taxon>Actinomycetes</taxon>
        <taxon>Micromonosporales</taxon>
        <taxon>Micromonosporaceae</taxon>
        <taxon>Micromonospora</taxon>
    </lineage>
</organism>
<sequence length="339" mass="37897">MGEVGEDRGVSGGDEAGIVAVEGGTMRELLRVAPGDRAVDLAGIDPRSTPGLPLAAGRGGRRREWARRQVELLGAKLGRQQEMLYASAKQGLGSETPTSAPSQAGAQLGGDRPRRVLLVLQAMDCGGKDGTIKRVAGAMNPLGLHIRSFGPPTAEELRHDFLWRIRRALPPPGYVGIFNRSHYEDVLVARVEGLVDEATWRGRYDTINEFERELADNSVTLVKVMLHISYAEQGERLLERLTDPTKHWKYNPSDLDTRARWDDYQAAYAEALRRCRTDAAPWFVVPADRKWYRDWAVAHLLRETFDALDLGYPAADFDVERERERLRDEGLGERGVNER</sequence>